<dbReference type="EMBL" id="AP022588">
    <property type="protein sequence ID" value="BBY28568.1"/>
    <property type="molecule type" value="Genomic_DNA"/>
</dbReference>
<accession>A0A7I7QQA4</accession>
<evidence type="ECO:0000313" key="2">
    <source>
        <dbReference type="Proteomes" id="UP000467193"/>
    </source>
</evidence>
<keyword evidence="2" id="KW-1185">Reference proteome</keyword>
<organism evidence="1 2">
    <name type="scientific">Mycolicibacterium sediminis</name>
    <dbReference type="NCBI Taxonomy" id="1286180"/>
    <lineage>
        <taxon>Bacteria</taxon>
        <taxon>Bacillati</taxon>
        <taxon>Actinomycetota</taxon>
        <taxon>Actinomycetes</taxon>
        <taxon>Mycobacteriales</taxon>
        <taxon>Mycobacteriaceae</taxon>
        <taxon>Mycolicibacterium</taxon>
    </lineage>
</organism>
<evidence type="ECO:0008006" key="3">
    <source>
        <dbReference type="Google" id="ProtNLM"/>
    </source>
</evidence>
<dbReference type="Gene3D" id="3.40.50.300">
    <property type="entry name" value="P-loop containing nucleotide triphosphate hydrolases"/>
    <property type="match status" value="1"/>
</dbReference>
<gene>
    <name evidence="1" type="ORF">MSEDJ_26640</name>
</gene>
<dbReference type="Pfam" id="PF13238">
    <property type="entry name" value="AAA_18"/>
    <property type="match status" value="1"/>
</dbReference>
<evidence type="ECO:0000313" key="1">
    <source>
        <dbReference type="EMBL" id="BBY28568.1"/>
    </source>
</evidence>
<dbReference type="Proteomes" id="UP000467193">
    <property type="component" value="Chromosome"/>
</dbReference>
<proteinExistence type="predicted"/>
<reference evidence="1 2" key="1">
    <citation type="journal article" date="2019" name="Emerg. Microbes Infect.">
        <title>Comprehensive subspecies identification of 175 nontuberculous mycobacteria species based on 7547 genomic profiles.</title>
        <authorList>
            <person name="Matsumoto Y."/>
            <person name="Kinjo T."/>
            <person name="Motooka D."/>
            <person name="Nabeya D."/>
            <person name="Jung N."/>
            <person name="Uechi K."/>
            <person name="Horii T."/>
            <person name="Iida T."/>
            <person name="Fujita J."/>
            <person name="Nakamura S."/>
        </authorList>
    </citation>
    <scope>NUCLEOTIDE SEQUENCE [LARGE SCALE GENOMIC DNA]</scope>
    <source>
        <strain evidence="1 2">JCM 17899</strain>
    </source>
</reference>
<protein>
    <recommendedName>
        <fullName evidence="3">Shikimate kinase</fullName>
    </recommendedName>
</protein>
<sequence length="161" mass="17333">MVIMAAHPAVLVTGMSGVGKSTVLTELSRRGCATVDTDDDGWIDVVDGEPMWREPAIDELLARPRGLPLIVGGTVVNQGRFYGQFDAVVLLSAPIDVVLSRIDRRTNNPFGKSVLERARVLADIADVEPLLRQAATHEVETDRPLIDVVDAVAGIVDALPR</sequence>
<dbReference type="KEGG" id="msei:MSEDJ_26640"/>
<dbReference type="AlphaFoldDB" id="A0A7I7QQA4"/>
<name>A0A7I7QQA4_9MYCO</name>
<dbReference type="SUPFAM" id="SSF52540">
    <property type="entry name" value="P-loop containing nucleoside triphosphate hydrolases"/>
    <property type="match status" value="1"/>
</dbReference>
<dbReference type="InterPro" id="IPR027417">
    <property type="entry name" value="P-loop_NTPase"/>
</dbReference>